<reference evidence="2" key="1">
    <citation type="journal article" date="2023" name="Mol. Phylogenet. Evol.">
        <title>Genome-scale phylogeny and comparative genomics of the fungal order Sordariales.</title>
        <authorList>
            <person name="Hensen N."/>
            <person name="Bonometti L."/>
            <person name="Westerberg I."/>
            <person name="Brannstrom I.O."/>
            <person name="Guillou S."/>
            <person name="Cros-Aarteil S."/>
            <person name="Calhoun S."/>
            <person name="Haridas S."/>
            <person name="Kuo A."/>
            <person name="Mondo S."/>
            <person name="Pangilinan J."/>
            <person name="Riley R."/>
            <person name="LaButti K."/>
            <person name="Andreopoulos B."/>
            <person name="Lipzen A."/>
            <person name="Chen C."/>
            <person name="Yan M."/>
            <person name="Daum C."/>
            <person name="Ng V."/>
            <person name="Clum A."/>
            <person name="Steindorff A."/>
            <person name="Ohm R.A."/>
            <person name="Martin F."/>
            <person name="Silar P."/>
            <person name="Natvig D.O."/>
            <person name="Lalanne C."/>
            <person name="Gautier V."/>
            <person name="Ament-Velasquez S.L."/>
            <person name="Kruys A."/>
            <person name="Hutchinson M.I."/>
            <person name="Powell A.J."/>
            <person name="Barry K."/>
            <person name="Miller A.N."/>
            <person name="Grigoriev I.V."/>
            <person name="Debuchy R."/>
            <person name="Gladieux P."/>
            <person name="Hiltunen Thoren M."/>
            <person name="Johannesson H."/>
        </authorList>
    </citation>
    <scope>NUCLEOTIDE SEQUENCE</scope>
    <source>
        <strain evidence="2">CBS 508.74</strain>
    </source>
</reference>
<dbReference type="RefSeq" id="XP_064670624.1">
    <property type="nucleotide sequence ID" value="XM_064811483.1"/>
</dbReference>
<feature type="region of interest" description="Disordered" evidence="1">
    <location>
        <begin position="36"/>
        <end position="56"/>
    </location>
</feature>
<keyword evidence="3" id="KW-1185">Reference proteome</keyword>
<comment type="caution">
    <text evidence="2">The sequence shown here is derived from an EMBL/GenBank/DDBJ whole genome shotgun (WGS) entry which is preliminary data.</text>
</comment>
<gene>
    <name evidence="2" type="ORF">N656DRAFT_708113</name>
</gene>
<protein>
    <submittedName>
        <fullName evidence="2">Uncharacterized protein</fullName>
    </submittedName>
</protein>
<sequence length="277" mass="30275">MRTAAAASIGSRLLSEIEETNLDEILASLRTHFATTATEPSANNHSAGDGHLSSPRLRDFPLGPLNDLVKRHFRATQSAPLAVAGRHRELLYSLIATLIARPHEKAVVIADFEGRFDPLRLLATAPANADSLLADSTNTRWPDVQRADLDHVHILRPPMRGSSSKHVADCLASIEEYMLYGAHRSRSREWWGTVIIGGSPNLAGSVSPAMSSTIAVTAGWRGWLRVDRAEVLGFWGISVEEALAERDKRHAMVEDAGWTASSPWGSFEICRREENGG</sequence>
<evidence type="ECO:0000313" key="3">
    <source>
        <dbReference type="Proteomes" id="UP001302812"/>
    </source>
</evidence>
<dbReference type="EMBL" id="MU853340">
    <property type="protein sequence ID" value="KAK4113054.1"/>
    <property type="molecule type" value="Genomic_DNA"/>
</dbReference>
<dbReference type="Proteomes" id="UP001302812">
    <property type="component" value="Unassembled WGS sequence"/>
</dbReference>
<accession>A0AAN6TEN4</accession>
<dbReference type="GeneID" id="89935608"/>
<reference evidence="2" key="2">
    <citation type="submission" date="2023-05" db="EMBL/GenBank/DDBJ databases">
        <authorList>
            <consortium name="Lawrence Berkeley National Laboratory"/>
            <person name="Steindorff A."/>
            <person name="Hensen N."/>
            <person name="Bonometti L."/>
            <person name="Westerberg I."/>
            <person name="Brannstrom I.O."/>
            <person name="Guillou S."/>
            <person name="Cros-Aarteil S."/>
            <person name="Calhoun S."/>
            <person name="Haridas S."/>
            <person name="Kuo A."/>
            <person name="Mondo S."/>
            <person name="Pangilinan J."/>
            <person name="Riley R."/>
            <person name="Labutti K."/>
            <person name="Andreopoulos B."/>
            <person name="Lipzen A."/>
            <person name="Chen C."/>
            <person name="Yanf M."/>
            <person name="Daum C."/>
            <person name="Ng V."/>
            <person name="Clum A."/>
            <person name="Ohm R."/>
            <person name="Martin F."/>
            <person name="Silar P."/>
            <person name="Natvig D."/>
            <person name="Lalanne C."/>
            <person name="Gautier V."/>
            <person name="Ament-Velasquez S.L."/>
            <person name="Kruys A."/>
            <person name="Hutchinson M.I."/>
            <person name="Powell A.J."/>
            <person name="Barry K."/>
            <person name="Miller A.N."/>
            <person name="Grigoriev I.V."/>
            <person name="Debuchy R."/>
            <person name="Gladieux P."/>
            <person name="Thoren M.H."/>
            <person name="Johannesson H."/>
        </authorList>
    </citation>
    <scope>NUCLEOTIDE SEQUENCE</scope>
    <source>
        <strain evidence="2">CBS 508.74</strain>
    </source>
</reference>
<feature type="compositionally biased region" description="Polar residues" evidence="1">
    <location>
        <begin position="36"/>
        <end position="46"/>
    </location>
</feature>
<evidence type="ECO:0000313" key="2">
    <source>
        <dbReference type="EMBL" id="KAK4113054.1"/>
    </source>
</evidence>
<name>A0AAN6TEN4_9PEZI</name>
<proteinExistence type="predicted"/>
<organism evidence="2 3">
    <name type="scientific">Canariomyces notabilis</name>
    <dbReference type="NCBI Taxonomy" id="2074819"/>
    <lineage>
        <taxon>Eukaryota</taxon>
        <taxon>Fungi</taxon>
        <taxon>Dikarya</taxon>
        <taxon>Ascomycota</taxon>
        <taxon>Pezizomycotina</taxon>
        <taxon>Sordariomycetes</taxon>
        <taxon>Sordariomycetidae</taxon>
        <taxon>Sordariales</taxon>
        <taxon>Chaetomiaceae</taxon>
        <taxon>Canariomyces</taxon>
    </lineage>
</organism>
<evidence type="ECO:0000256" key="1">
    <source>
        <dbReference type="SAM" id="MobiDB-lite"/>
    </source>
</evidence>
<dbReference type="AlphaFoldDB" id="A0AAN6TEN4"/>